<evidence type="ECO:0000313" key="3">
    <source>
        <dbReference type="EMBL" id="EAP78124.1"/>
    </source>
</evidence>
<keyword evidence="1" id="KW-0812">Transmembrane</keyword>
<reference evidence="3 4" key="1">
    <citation type="submission" date="2005-12" db="EMBL/GenBank/DDBJ databases">
        <authorList>
            <person name="Moran M.A."/>
            <person name="Ferriera S."/>
            <person name="Johnson J."/>
            <person name="Kravitz S."/>
            <person name="Halpern A."/>
            <person name="Remington K."/>
            <person name="Beeson K."/>
            <person name="Tran B."/>
            <person name="Rogers Y.-H."/>
            <person name="Friedman R."/>
            <person name="Venter J.C."/>
        </authorList>
    </citation>
    <scope>NUCLEOTIDE SEQUENCE [LARGE SCALE GENOMIC DNA]</scope>
    <source>
        <strain evidence="4">ATCC BAA-591 / DSM 15170 / ISM</strain>
    </source>
</reference>
<dbReference type="InterPro" id="IPR009936">
    <property type="entry name" value="DUF1468"/>
</dbReference>
<dbReference type="RefSeq" id="WP_009813524.1">
    <property type="nucleotide sequence ID" value="NZ_CH724156.1"/>
</dbReference>
<evidence type="ECO:0000313" key="4">
    <source>
        <dbReference type="Proteomes" id="UP000005954"/>
    </source>
</evidence>
<dbReference type="eggNOG" id="ENOG50337K5">
    <property type="taxonomic scope" value="Bacteria"/>
</dbReference>
<sequence length="155" mass="16688">MVFLYVTLAVSVGYLVTALSLGAPVAENGLTPAFFPILVGGAAIVFCSILILQALRASSEAKAAKSETKSDTGPATPEIRNYTHLWVVVAIFFYILGFKPLGYFLSSGLFVFALILLFSKFDKLLLKALISAAVVGTAYLMFQQLFGVRLPTLWG</sequence>
<dbReference type="STRING" id="89187.ISM_07505"/>
<name>A3SL93_ROSNI</name>
<dbReference type="Pfam" id="PF07331">
    <property type="entry name" value="TctB"/>
    <property type="match status" value="1"/>
</dbReference>
<evidence type="ECO:0000259" key="2">
    <source>
        <dbReference type="Pfam" id="PF07331"/>
    </source>
</evidence>
<protein>
    <recommendedName>
        <fullName evidence="2">DUF1468 domain-containing protein</fullName>
    </recommendedName>
</protein>
<keyword evidence="1" id="KW-0472">Membrane</keyword>
<dbReference type="EMBL" id="AALY01000001">
    <property type="protein sequence ID" value="EAP78124.1"/>
    <property type="molecule type" value="Genomic_DNA"/>
</dbReference>
<feature type="transmembrane region" description="Helical" evidence="1">
    <location>
        <begin position="125"/>
        <end position="146"/>
    </location>
</feature>
<keyword evidence="4" id="KW-1185">Reference proteome</keyword>
<comment type="caution">
    <text evidence="3">The sequence shown here is derived from an EMBL/GenBank/DDBJ whole genome shotgun (WGS) entry which is preliminary data.</text>
</comment>
<gene>
    <name evidence="3" type="ORF">ISM_07505</name>
</gene>
<dbReference type="AlphaFoldDB" id="A3SL93"/>
<evidence type="ECO:0000256" key="1">
    <source>
        <dbReference type="SAM" id="Phobius"/>
    </source>
</evidence>
<feature type="domain" description="DUF1468" evidence="2">
    <location>
        <begin position="6"/>
        <end position="151"/>
    </location>
</feature>
<organism evidence="3 4">
    <name type="scientific">Roseovarius nubinhibens (strain ATCC BAA-591 / DSM 15170 / ISM)</name>
    <dbReference type="NCBI Taxonomy" id="89187"/>
    <lineage>
        <taxon>Bacteria</taxon>
        <taxon>Pseudomonadati</taxon>
        <taxon>Pseudomonadota</taxon>
        <taxon>Alphaproteobacteria</taxon>
        <taxon>Rhodobacterales</taxon>
        <taxon>Roseobacteraceae</taxon>
        <taxon>Roseovarius</taxon>
    </lineage>
</organism>
<feature type="transmembrane region" description="Helical" evidence="1">
    <location>
        <begin position="34"/>
        <end position="58"/>
    </location>
</feature>
<feature type="transmembrane region" description="Helical" evidence="1">
    <location>
        <begin position="101"/>
        <end position="118"/>
    </location>
</feature>
<keyword evidence="1" id="KW-1133">Transmembrane helix</keyword>
<dbReference type="Proteomes" id="UP000005954">
    <property type="component" value="Unassembled WGS sequence"/>
</dbReference>
<proteinExistence type="predicted"/>
<accession>A3SL93</accession>
<dbReference type="HOGENOM" id="CLU_1747363_0_0_5"/>